<keyword evidence="4" id="KW-0238">DNA-binding</keyword>
<evidence type="ECO:0000313" key="9">
    <source>
        <dbReference type="EMBL" id="EER28066.1"/>
    </source>
</evidence>
<feature type="compositionally biased region" description="Polar residues" evidence="7">
    <location>
        <begin position="59"/>
        <end position="95"/>
    </location>
</feature>
<dbReference type="GO" id="GO:0008270">
    <property type="term" value="F:zinc ion binding"/>
    <property type="evidence" value="ECO:0007669"/>
    <property type="project" value="InterPro"/>
</dbReference>
<evidence type="ECO:0000259" key="8">
    <source>
        <dbReference type="PROSITE" id="PS50048"/>
    </source>
</evidence>
<dbReference type="PANTHER" id="PTHR47171">
    <property type="entry name" value="FARA-RELATED"/>
    <property type="match status" value="1"/>
</dbReference>
<evidence type="ECO:0000256" key="1">
    <source>
        <dbReference type="ARBA" id="ARBA00022723"/>
    </source>
</evidence>
<keyword evidence="5" id="KW-0804">Transcription</keyword>
<dbReference type="PROSITE" id="PS50048">
    <property type="entry name" value="ZN2_CY6_FUNGAL_2"/>
    <property type="match status" value="1"/>
</dbReference>
<dbReference type="GO" id="GO:0000981">
    <property type="term" value="F:DNA-binding transcription factor activity, RNA polymerase II-specific"/>
    <property type="evidence" value="ECO:0007669"/>
    <property type="project" value="InterPro"/>
</dbReference>
<evidence type="ECO:0000256" key="5">
    <source>
        <dbReference type="ARBA" id="ARBA00023163"/>
    </source>
</evidence>
<dbReference type="SMART" id="SM00906">
    <property type="entry name" value="Fungal_trans"/>
    <property type="match status" value="1"/>
</dbReference>
<dbReference type="SUPFAM" id="SSF57701">
    <property type="entry name" value="Zn2/Cys6 DNA-binding domain"/>
    <property type="match status" value="1"/>
</dbReference>
<dbReference type="InterPro" id="IPR007219">
    <property type="entry name" value="XnlR_reg_dom"/>
</dbReference>
<keyword evidence="6" id="KW-0539">Nucleus</keyword>
<evidence type="ECO:0000256" key="3">
    <source>
        <dbReference type="ARBA" id="ARBA00023015"/>
    </source>
</evidence>
<gene>
    <name evidence="9" type="ORF">CPC735_034020</name>
</gene>
<name>C5P5S6_COCP7</name>
<dbReference type="InterPro" id="IPR036864">
    <property type="entry name" value="Zn2-C6_fun-type_DNA-bd_sf"/>
</dbReference>
<evidence type="ECO:0000313" key="10">
    <source>
        <dbReference type="Proteomes" id="UP000009084"/>
    </source>
</evidence>
<reference evidence="9 10" key="1">
    <citation type="journal article" date="2009" name="Genome Res.">
        <title>Comparative genomic analyses of the human fungal pathogens Coccidioides and their relatives.</title>
        <authorList>
            <person name="Sharpton T.J."/>
            <person name="Stajich J.E."/>
            <person name="Rounsley S.D."/>
            <person name="Gardner M.J."/>
            <person name="Wortman J.R."/>
            <person name="Jordar V.S."/>
            <person name="Maiti R."/>
            <person name="Kodira C.D."/>
            <person name="Neafsey D.E."/>
            <person name="Zeng Q."/>
            <person name="Hung C.-Y."/>
            <person name="McMahan C."/>
            <person name="Muszewska A."/>
            <person name="Grynberg M."/>
            <person name="Mandel M.A."/>
            <person name="Kellner E.M."/>
            <person name="Barker B.M."/>
            <person name="Galgiani J.N."/>
            <person name="Orbach M.J."/>
            <person name="Kirkland T.N."/>
            <person name="Cole G.T."/>
            <person name="Henn M.R."/>
            <person name="Birren B.W."/>
            <person name="Taylor J.W."/>
        </authorList>
    </citation>
    <scope>NUCLEOTIDE SEQUENCE [LARGE SCALE GENOMIC DNA]</scope>
    <source>
        <strain evidence="10">C735</strain>
    </source>
</reference>
<evidence type="ECO:0000256" key="2">
    <source>
        <dbReference type="ARBA" id="ARBA00022833"/>
    </source>
</evidence>
<dbReference type="Proteomes" id="UP000009084">
    <property type="component" value="Unassembled WGS sequence"/>
</dbReference>
<feature type="compositionally biased region" description="Basic residues" evidence="7">
    <location>
        <begin position="46"/>
        <end position="56"/>
    </location>
</feature>
<dbReference type="EMBL" id="ACFW01000025">
    <property type="protein sequence ID" value="EER28066.1"/>
    <property type="molecule type" value="Genomic_DNA"/>
</dbReference>
<dbReference type="InterPro" id="IPR001138">
    <property type="entry name" value="Zn2Cys6_DnaBD"/>
</dbReference>
<dbReference type="Gene3D" id="4.10.240.10">
    <property type="entry name" value="Zn(2)-C6 fungal-type DNA-binding domain"/>
    <property type="match status" value="1"/>
</dbReference>
<protein>
    <submittedName>
        <fullName evidence="9">Fungal specific transcription factor family protein</fullName>
    </submittedName>
</protein>
<dbReference type="OrthoDB" id="5121955at2759"/>
<comment type="caution">
    <text evidence="9">The sequence shown here is derived from an EMBL/GenBank/DDBJ whole genome shotgun (WGS) entry which is preliminary data.</text>
</comment>
<proteinExistence type="predicted"/>
<dbReference type="GO" id="GO:0003677">
    <property type="term" value="F:DNA binding"/>
    <property type="evidence" value="ECO:0007669"/>
    <property type="project" value="UniProtKB-KW"/>
</dbReference>
<dbReference type="InterPro" id="IPR052073">
    <property type="entry name" value="Amide_Lactam_Regulators"/>
</dbReference>
<feature type="region of interest" description="Disordered" evidence="7">
    <location>
        <begin position="40"/>
        <end position="137"/>
    </location>
</feature>
<dbReference type="Pfam" id="PF04082">
    <property type="entry name" value="Fungal_trans"/>
    <property type="match status" value="1"/>
</dbReference>
<sequence length="713" mass="79740">MPVSGTRVKVACKLCNSRRVRCDRTESTACSNCRNAGHHCEPIQSRRGKHPKHRKDRPNVTSISRSRPSQTNERNSHQPADSLRQSTSCRSSQAASDAWDGASSPGRTLQRDLNHSSFNGSGGNGEQGRQENGSNPVVYMGDSSNINYFMVQVGNPFQTSSRPSSRGRFWGECLQRFFFERLDQQSKQLIDQAWSDDCEHLRGLGALQMPQKETSDSLLKTFFLYSQPVFPIFDLLDFSSLYGAGRASPLLLNAIFLVAVMHCPESTLAAAGFTSRYIACLTFYRRVKALYDGNYECDAISTIQATLLMSHWWGSPLEQKDTWHWLGVAAGLAQSLGMHQSKSYSSLQPRYRRLWRRIWWTLYVQDIHMATVLNRPPHISSSFFDVGPLDETDFCDTEVTGTDIFPNLSQLISKVNACLTEKLMASGNSPHGQPIDEDWHLTLPPKLRDLPSRISMDHGFWGSILQISHWYGETWLNINVLLLTGFDSNYQIVFRRQTSESSGSTGVGTVPFNAAAKTTRLIEDLLSSGTLYLAPRHIVSGIFASLVIHIINIRKGDDYIKMISEHWANLSMTVLSKFEELWPIVVWTRRLFECILKPPSAEATSNAAGSNLGYYQQTIDESRIPQMLSPDSMAEHHVGRTRHAAQERDLADAASSGIGTSFFPCQQNEDFSSLFTSFPFGSLLEDAGFSPVTGLAYLDTTMAQPPPDMSQLP</sequence>
<dbReference type="GO" id="GO:0006351">
    <property type="term" value="P:DNA-templated transcription"/>
    <property type="evidence" value="ECO:0007669"/>
    <property type="project" value="InterPro"/>
</dbReference>
<keyword evidence="1" id="KW-0479">Metal-binding</keyword>
<dbReference type="PANTHER" id="PTHR47171:SF3">
    <property type="entry name" value="FARA-RELATED"/>
    <property type="match status" value="1"/>
</dbReference>
<evidence type="ECO:0000256" key="6">
    <source>
        <dbReference type="ARBA" id="ARBA00023242"/>
    </source>
</evidence>
<accession>C5P5S6</accession>
<keyword evidence="2" id="KW-0862">Zinc</keyword>
<dbReference type="VEuPathDB" id="FungiDB:CPC735_034020"/>
<dbReference type="SMART" id="SM00066">
    <property type="entry name" value="GAL4"/>
    <property type="match status" value="1"/>
</dbReference>
<evidence type="ECO:0000256" key="4">
    <source>
        <dbReference type="ARBA" id="ARBA00023125"/>
    </source>
</evidence>
<feature type="domain" description="Zn(2)-C6 fungal-type" evidence="8">
    <location>
        <begin position="11"/>
        <end position="40"/>
    </location>
</feature>
<organism evidence="9 10">
    <name type="scientific">Coccidioides posadasii (strain C735)</name>
    <name type="common">Valley fever fungus</name>
    <dbReference type="NCBI Taxonomy" id="222929"/>
    <lineage>
        <taxon>Eukaryota</taxon>
        <taxon>Fungi</taxon>
        <taxon>Dikarya</taxon>
        <taxon>Ascomycota</taxon>
        <taxon>Pezizomycotina</taxon>
        <taxon>Eurotiomycetes</taxon>
        <taxon>Eurotiomycetidae</taxon>
        <taxon>Onygenales</taxon>
        <taxon>Onygenaceae</taxon>
        <taxon>Coccidioides</taxon>
    </lineage>
</organism>
<keyword evidence="3" id="KW-0805">Transcription regulation</keyword>
<evidence type="ECO:0000256" key="7">
    <source>
        <dbReference type="SAM" id="MobiDB-lite"/>
    </source>
</evidence>
<dbReference type="AlphaFoldDB" id="C5P5S6"/>
<dbReference type="CDD" id="cd12148">
    <property type="entry name" value="fungal_TF_MHR"/>
    <property type="match status" value="1"/>
</dbReference>
<dbReference type="HOGENOM" id="CLU_006329_5_2_1"/>